<keyword evidence="3" id="KW-0863">Zinc-finger</keyword>
<dbReference type="EMBL" id="PFBW01000059">
    <property type="protein sequence ID" value="PIR77636.1"/>
    <property type="molecule type" value="Genomic_DNA"/>
</dbReference>
<evidence type="ECO:0000256" key="2">
    <source>
        <dbReference type="ARBA" id="ARBA00022737"/>
    </source>
</evidence>
<dbReference type="Gene3D" id="2.60.260.20">
    <property type="entry name" value="Urease metallochaperone UreE, N-terminal domain"/>
    <property type="match status" value="2"/>
</dbReference>
<reference evidence="8" key="1">
    <citation type="submission" date="2017-09" db="EMBL/GenBank/DDBJ databases">
        <title>Depth-based differentiation of microbial function through sediment-hosted aquifers and enrichment of novel symbionts in the deep terrestrial subsurface.</title>
        <authorList>
            <person name="Probst A.J."/>
            <person name="Ladd B."/>
            <person name="Jarett J.K."/>
            <person name="Geller-Mcgrath D.E."/>
            <person name="Sieber C.M.K."/>
            <person name="Emerson J.B."/>
            <person name="Anantharaman K."/>
            <person name="Thomas B.C."/>
            <person name="Malmstrom R."/>
            <person name="Stieglmeier M."/>
            <person name="Klingl A."/>
            <person name="Woyke T."/>
            <person name="Ryan C.M."/>
            <person name="Banfield J.F."/>
        </authorList>
    </citation>
    <scope>NUCLEOTIDE SEQUENCE [LARGE SCALE GENOMIC DNA]</scope>
</reference>
<dbReference type="Proteomes" id="UP000228528">
    <property type="component" value="Unassembled WGS sequence"/>
</dbReference>
<organism evidence="7 8">
    <name type="scientific">Candidatus Magasanikbacteria bacterium CG10_big_fil_rev_8_21_14_0_10_38_6</name>
    <dbReference type="NCBI Taxonomy" id="1974647"/>
    <lineage>
        <taxon>Bacteria</taxon>
        <taxon>Candidatus Magasanikiibacteriota</taxon>
    </lineage>
</organism>
<dbReference type="PANTHER" id="PTHR43096:SF52">
    <property type="entry name" value="DNAJ HOMOLOG 1, MITOCHONDRIAL-RELATED"/>
    <property type="match status" value="1"/>
</dbReference>
<keyword evidence="5" id="KW-0143">Chaperone</keyword>
<feature type="non-terminal residue" evidence="7">
    <location>
        <position position="1"/>
    </location>
</feature>
<evidence type="ECO:0000259" key="6">
    <source>
        <dbReference type="Pfam" id="PF01556"/>
    </source>
</evidence>
<proteinExistence type="predicted"/>
<dbReference type="FunFam" id="2.60.260.20:FF:000005">
    <property type="entry name" value="Chaperone protein dnaJ 1, mitochondrial"/>
    <property type="match status" value="1"/>
</dbReference>
<accession>A0A2M6P1N6</accession>
<name>A0A2M6P1N6_9BACT</name>
<dbReference type="GO" id="GO:0008270">
    <property type="term" value="F:zinc ion binding"/>
    <property type="evidence" value="ECO:0007669"/>
    <property type="project" value="UniProtKB-KW"/>
</dbReference>
<dbReference type="InterPro" id="IPR002939">
    <property type="entry name" value="DnaJ_C"/>
</dbReference>
<evidence type="ECO:0000313" key="8">
    <source>
        <dbReference type="Proteomes" id="UP000228528"/>
    </source>
</evidence>
<sequence>FIQTKNGREERKFSVNIPAGIDSGQSIRVSGKGQPSPNGGPNGDVYMLIHVKPDLRFARQGSDIFTELTINFVQAVLGETIEIETIDGRKKLIVPPGSTHGQQIRLKGEGMPKLHGRGKGDQYVKILIDIPKRPNRKMKNVLKELEELL</sequence>
<feature type="domain" description="Chaperone DnaJ C-terminal" evidence="6">
    <location>
        <begin position="8"/>
        <end position="131"/>
    </location>
</feature>
<comment type="caution">
    <text evidence="7">The sequence shown here is derived from an EMBL/GenBank/DDBJ whole genome shotgun (WGS) entry which is preliminary data.</text>
</comment>
<evidence type="ECO:0000313" key="7">
    <source>
        <dbReference type="EMBL" id="PIR77636.1"/>
    </source>
</evidence>
<evidence type="ECO:0000256" key="4">
    <source>
        <dbReference type="ARBA" id="ARBA00022833"/>
    </source>
</evidence>
<dbReference type="GO" id="GO:0042026">
    <property type="term" value="P:protein refolding"/>
    <property type="evidence" value="ECO:0007669"/>
    <property type="project" value="TreeGrafter"/>
</dbReference>
<keyword evidence="1" id="KW-0479">Metal-binding</keyword>
<dbReference type="GO" id="GO:0051082">
    <property type="term" value="F:unfolded protein binding"/>
    <property type="evidence" value="ECO:0007669"/>
    <property type="project" value="InterPro"/>
</dbReference>
<dbReference type="Pfam" id="PF01556">
    <property type="entry name" value="DnaJ_C"/>
    <property type="match status" value="1"/>
</dbReference>
<keyword evidence="4" id="KW-0862">Zinc</keyword>
<evidence type="ECO:0000256" key="5">
    <source>
        <dbReference type="ARBA" id="ARBA00023186"/>
    </source>
</evidence>
<protein>
    <submittedName>
        <fullName evidence="7">Molecular chaperone DnaJ</fullName>
    </submittedName>
</protein>
<dbReference type="InterPro" id="IPR008971">
    <property type="entry name" value="HSP40/DnaJ_pept-bd"/>
</dbReference>
<dbReference type="SUPFAM" id="SSF49493">
    <property type="entry name" value="HSP40/DnaJ peptide-binding domain"/>
    <property type="match status" value="2"/>
</dbReference>
<dbReference type="PANTHER" id="PTHR43096">
    <property type="entry name" value="DNAJ HOMOLOG 1, MITOCHONDRIAL-RELATED"/>
    <property type="match status" value="1"/>
</dbReference>
<dbReference type="GO" id="GO:0005737">
    <property type="term" value="C:cytoplasm"/>
    <property type="evidence" value="ECO:0007669"/>
    <property type="project" value="TreeGrafter"/>
</dbReference>
<evidence type="ECO:0000256" key="3">
    <source>
        <dbReference type="ARBA" id="ARBA00022771"/>
    </source>
</evidence>
<gene>
    <name evidence="7" type="ORF">COU30_01385</name>
</gene>
<dbReference type="AlphaFoldDB" id="A0A2M6P1N6"/>
<dbReference type="CDD" id="cd10747">
    <property type="entry name" value="DnaJ_C"/>
    <property type="match status" value="1"/>
</dbReference>
<keyword evidence="2" id="KW-0677">Repeat</keyword>
<evidence type="ECO:0000256" key="1">
    <source>
        <dbReference type="ARBA" id="ARBA00022723"/>
    </source>
</evidence>